<evidence type="ECO:0000256" key="6">
    <source>
        <dbReference type="SAM" id="Phobius"/>
    </source>
</evidence>
<feature type="transmembrane region" description="Helical" evidence="6">
    <location>
        <begin position="32"/>
        <end position="50"/>
    </location>
</feature>
<evidence type="ECO:0000256" key="4">
    <source>
        <dbReference type="ARBA" id="ARBA00023136"/>
    </source>
</evidence>
<dbReference type="EMBL" id="CP027845">
    <property type="protein sequence ID" value="AVP87549.1"/>
    <property type="molecule type" value="Genomic_DNA"/>
</dbReference>
<feature type="transmembrane region" description="Helical" evidence="6">
    <location>
        <begin position="386"/>
        <end position="404"/>
    </location>
</feature>
<keyword evidence="4 6" id="KW-0472">Membrane</keyword>
<dbReference type="Pfam" id="PF00361">
    <property type="entry name" value="Proton_antipo_M"/>
    <property type="match status" value="1"/>
</dbReference>
<name>A0A2P1P8F3_9RICK</name>
<dbReference type="PANTHER" id="PTHR22773">
    <property type="entry name" value="NADH DEHYDROGENASE"/>
    <property type="match status" value="1"/>
</dbReference>
<feature type="transmembrane region" description="Helical" evidence="6">
    <location>
        <begin position="6"/>
        <end position="25"/>
    </location>
</feature>
<feature type="transmembrane region" description="Helical" evidence="6">
    <location>
        <begin position="114"/>
        <end position="134"/>
    </location>
</feature>
<evidence type="ECO:0000313" key="9">
    <source>
        <dbReference type="Proteomes" id="UP000241762"/>
    </source>
</evidence>
<reference evidence="8 9" key="1">
    <citation type="submission" date="2018-03" db="EMBL/GenBank/DDBJ databases">
        <title>A gene transfer event suggests a long-term partnership between eustigmatophyte algae and a novel lineage of endosymbiotic bacteria.</title>
        <authorList>
            <person name="Yurchenko T."/>
            <person name="Sevcikova T."/>
            <person name="Pribyl P."/>
            <person name="El Karkouri K."/>
            <person name="Klimes V."/>
            <person name="Amaral R."/>
            <person name="Zbrankova V."/>
            <person name="Kim E."/>
            <person name="Raoult D."/>
            <person name="Santos L.M.A."/>
            <person name="Elias M."/>
        </authorList>
    </citation>
    <scope>NUCLEOTIDE SEQUENCE [LARGE SCALE GENOMIC DNA]</scope>
    <source>
        <strain evidence="8">CCALA 838</strain>
    </source>
</reference>
<dbReference type="KEGG" id="ptc:phytr_6080"/>
<accession>A0A2P1P8F3</accession>
<organism evidence="8 9">
    <name type="scientific">Candidatus Phycorickettsia trachydisci</name>
    <dbReference type="NCBI Taxonomy" id="2115978"/>
    <lineage>
        <taxon>Bacteria</taxon>
        <taxon>Pseudomonadati</taxon>
        <taxon>Pseudomonadota</taxon>
        <taxon>Alphaproteobacteria</taxon>
        <taxon>Rickettsiales</taxon>
        <taxon>Rickettsiaceae</taxon>
        <taxon>Candidatus Phycorickettsia</taxon>
    </lineage>
</organism>
<feature type="transmembrane region" description="Helical" evidence="6">
    <location>
        <begin position="146"/>
        <end position="170"/>
    </location>
</feature>
<dbReference type="Proteomes" id="UP000241762">
    <property type="component" value="Chromosome"/>
</dbReference>
<dbReference type="AlphaFoldDB" id="A0A2P1P8F3"/>
<feature type="transmembrane region" description="Helical" evidence="6">
    <location>
        <begin position="433"/>
        <end position="457"/>
    </location>
</feature>
<dbReference type="RefSeq" id="WP_106874408.1">
    <property type="nucleotide sequence ID" value="NZ_CP027845.1"/>
</dbReference>
<evidence type="ECO:0000259" key="7">
    <source>
        <dbReference type="Pfam" id="PF00361"/>
    </source>
</evidence>
<evidence type="ECO:0000256" key="5">
    <source>
        <dbReference type="RuleBase" id="RU000320"/>
    </source>
</evidence>
<feature type="domain" description="NADH:quinone oxidoreductase/Mrp antiporter transmembrane" evidence="7">
    <location>
        <begin position="110"/>
        <end position="399"/>
    </location>
</feature>
<dbReference type="InterPro" id="IPR001750">
    <property type="entry name" value="ND/Mrp_TM"/>
</dbReference>
<evidence type="ECO:0000313" key="8">
    <source>
        <dbReference type="EMBL" id="AVP87549.1"/>
    </source>
</evidence>
<evidence type="ECO:0000256" key="2">
    <source>
        <dbReference type="ARBA" id="ARBA00022692"/>
    </source>
</evidence>
<evidence type="ECO:0000256" key="1">
    <source>
        <dbReference type="ARBA" id="ARBA00004127"/>
    </source>
</evidence>
<feature type="transmembrane region" description="Helical" evidence="6">
    <location>
        <begin position="308"/>
        <end position="330"/>
    </location>
</feature>
<dbReference type="GO" id="GO:0016020">
    <property type="term" value="C:membrane"/>
    <property type="evidence" value="ECO:0007669"/>
    <property type="project" value="UniProtKB-SubCell"/>
</dbReference>
<dbReference type="GO" id="GO:0012505">
    <property type="term" value="C:endomembrane system"/>
    <property type="evidence" value="ECO:0007669"/>
    <property type="project" value="UniProtKB-SubCell"/>
</dbReference>
<feature type="transmembrane region" description="Helical" evidence="6">
    <location>
        <begin position="89"/>
        <end position="108"/>
    </location>
</feature>
<keyword evidence="2 5" id="KW-0812">Transmembrane</keyword>
<feature type="transmembrane region" description="Helical" evidence="6">
    <location>
        <begin position="62"/>
        <end position="82"/>
    </location>
</feature>
<feature type="transmembrane region" description="Helical" evidence="6">
    <location>
        <begin position="351"/>
        <end position="374"/>
    </location>
</feature>
<protein>
    <submittedName>
        <fullName evidence="8">NADH dehydrogenase subunit N</fullName>
    </submittedName>
</protein>
<proteinExistence type="predicted"/>
<feature type="transmembrane region" description="Helical" evidence="6">
    <location>
        <begin position="185"/>
        <end position="207"/>
    </location>
</feature>
<feature type="transmembrane region" description="Helical" evidence="6">
    <location>
        <begin position="254"/>
        <end position="275"/>
    </location>
</feature>
<keyword evidence="9" id="KW-1185">Reference proteome</keyword>
<keyword evidence="3 6" id="KW-1133">Transmembrane helix</keyword>
<feature type="transmembrane region" description="Helical" evidence="6">
    <location>
        <begin position="284"/>
        <end position="302"/>
    </location>
</feature>
<feature type="transmembrane region" description="Helical" evidence="6">
    <location>
        <begin position="219"/>
        <end position="242"/>
    </location>
</feature>
<sequence length="460" mass="51234">MHYLASIELWLFLSSSLLIGAGILCQFDQKRLAGISNVMLVAVFALHQFRDGILPDQFIDNIAGIYGLFVIAACALANLFFISVKNKNFAWEYLPLNLLNLLGGFVVLRSDNLLTLFLGLEIQALVCYILCSFLHDSYPLASEASVKYFSLGAINTCITLFGISFIYGFVGSVNYSVISSAELNLAARLGICLVILGLLFKLAAAPLHTWMLDVYQESSIFALSTFMSISKVTALLALIIVLRETMHSWPLERIVIPILQFSAALSLFIGCFGALRQENFKRFLAYNGVFNISYVLMSLSLLEYNLALMYLMVYSINSLLVLSILASSNIDVDNLEINHLSKLKTVSKSRAFFLGISILSFIGIPPLVGFSAKYYVLYSLFVNNRYLLVLLGLLTTLVTSFYYLRIIKVLFFDKYLEESIPSYGSSSYKLYDLINICGAGFILFGWSAVDVMLQFLVSGI</sequence>
<evidence type="ECO:0000256" key="3">
    <source>
        <dbReference type="ARBA" id="ARBA00022989"/>
    </source>
</evidence>
<dbReference type="OrthoDB" id="9811718at2"/>
<comment type="subcellular location">
    <subcellularLocation>
        <location evidence="1">Endomembrane system</location>
        <topology evidence="1">Multi-pass membrane protein</topology>
    </subcellularLocation>
    <subcellularLocation>
        <location evidence="5">Membrane</location>
        <topology evidence="5">Multi-pass membrane protein</topology>
    </subcellularLocation>
</comment>
<gene>
    <name evidence="8" type="ORF">phytr_6080</name>
</gene>